<feature type="compositionally biased region" description="Low complexity" evidence="1">
    <location>
        <begin position="55"/>
        <end position="71"/>
    </location>
</feature>
<keyword evidence="3" id="KW-1185">Reference proteome</keyword>
<evidence type="ECO:0000313" key="2">
    <source>
        <dbReference type="EMBL" id="CAM05319.1"/>
    </source>
</evidence>
<dbReference type="Proteomes" id="UP000006728">
    <property type="component" value="Chromosome"/>
</dbReference>
<name>A4FMP4_SACEN</name>
<evidence type="ECO:0000256" key="1">
    <source>
        <dbReference type="SAM" id="MobiDB-lite"/>
    </source>
</evidence>
<reference evidence="2 3" key="1">
    <citation type="journal article" date="2007" name="Nat. Biotechnol.">
        <title>Complete genome sequence of the erythromycin-producing bacterium Saccharopolyspora erythraea NRRL23338.</title>
        <authorList>
            <person name="Oliynyk M."/>
            <person name="Samborskyy M."/>
            <person name="Lester J.B."/>
            <person name="Mironenko T."/>
            <person name="Scott N."/>
            <person name="Dickens S."/>
            <person name="Haydock S.F."/>
            <person name="Leadlay P.F."/>
        </authorList>
    </citation>
    <scope>NUCLEOTIDE SEQUENCE [LARGE SCALE GENOMIC DNA]</scope>
    <source>
        <strain evidence="3">ATCC 11635 / DSM 40517 / JCM 4748 / NBRC 13426 / NCIMB 8594 / NRRL 2338</strain>
    </source>
</reference>
<accession>A4FMP4</accession>
<dbReference type="HOGENOM" id="CLU_1634174_0_0_11"/>
<proteinExistence type="predicted"/>
<dbReference type="KEGG" id="sen:SACE_6146"/>
<feature type="region of interest" description="Disordered" evidence="1">
    <location>
        <begin position="131"/>
        <end position="162"/>
    </location>
</feature>
<dbReference type="AlphaFoldDB" id="A4FMP4"/>
<feature type="region of interest" description="Disordered" evidence="1">
    <location>
        <begin position="1"/>
        <end position="74"/>
    </location>
</feature>
<protein>
    <submittedName>
        <fullName evidence="2">Uncharacterized protein</fullName>
    </submittedName>
</protein>
<sequence>MRGRRPRPLDDGTALRVKDYNTHSRPSHTPLPQPITAGRSPTHPKHHPEPAEAVPQTSGVTPPTPTGTAHPFRPYGYGLDVVVRGVRYRSCNASSGKHPAIGDPMAECGEGTWGCVGALRNRAPQVIEAVGQATPPKAGGEAGTPRGPGQAPPESQARCMDR</sequence>
<gene>
    <name evidence="2" type="ordered locus">SACE_6146</name>
</gene>
<organism evidence="2 3">
    <name type="scientific">Saccharopolyspora erythraea (strain ATCC 11635 / DSM 40517 / JCM 4748 / NBRC 13426 / NCIMB 8594 / NRRL 2338)</name>
    <dbReference type="NCBI Taxonomy" id="405948"/>
    <lineage>
        <taxon>Bacteria</taxon>
        <taxon>Bacillati</taxon>
        <taxon>Actinomycetota</taxon>
        <taxon>Actinomycetes</taxon>
        <taxon>Pseudonocardiales</taxon>
        <taxon>Pseudonocardiaceae</taxon>
        <taxon>Saccharopolyspora</taxon>
    </lineage>
</organism>
<evidence type="ECO:0000313" key="3">
    <source>
        <dbReference type="Proteomes" id="UP000006728"/>
    </source>
</evidence>
<dbReference type="EMBL" id="AM420293">
    <property type="protein sequence ID" value="CAM05319.1"/>
    <property type="molecule type" value="Genomic_DNA"/>
</dbReference>